<keyword evidence="3" id="KW-0276">Fatty acid metabolism</keyword>
<dbReference type="GO" id="GO:0051750">
    <property type="term" value="F:delta(3,5)-delta(2,4)-dienoyl-CoA isomerase activity"/>
    <property type="evidence" value="ECO:0007669"/>
    <property type="project" value="TreeGrafter"/>
</dbReference>
<reference evidence="7" key="1">
    <citation type="submission" date="2016-02" db="EMBL/GenBank/DDBJ databases">
        <title>Comparative genomics of biotechnologically important yeasts.</title>
        <authorList>
            <consortium name="DOE Joint Genome Institute"/>
            <person name="Riley R."/>
            <person name="Haridas S."/>
            <person name="Wolfe K.H."/>
            <person name="Lopes M.R."/>
            <person name="Hittinger C.T."/>
            <person name="Goker M."/>
            <person name="Salamov A."/>
            <person name="Wisecaver J."/>
            <person name="Long T.M."/>
            <person name="Aerts A.L."/>
            <person name="Barry K."/>
            <person name="Choi C."/>
            <person name="Clum A."/>
            <person name="Coughlan A.Y."/>
            <person name="Deshpande S."/>
            <person name="Douglass A.P."/>
            <person name="Hanson S.J."/>
            <person name="Klenk H.-P."/>
            <person name="Labutti K."/>
            <person name="Lapidus A."/>
            <person name="Lindquist E."/>
            <person name="Lipzen A."/>
            <person name="Meier-Kolthoff J.P."/>
            <person name="Ohm R.A."/>
            <person name="Otillar R.P."/>
            <person name="Pangilinan J."/>
            <person name="Peng Y."/>
            <person name="Rokas A."/>
            <person name="Rosa C.A."/>
            <person name="Scheuner C."/>
            <person name="Sibirny A.A."/>
            <person name="Slot J.C."/>
            <person name="Stielow J.B."/>
            <person name="Sun H."/>
            <person name="Kurtzman C.P."/>
            <person name="Blackwell M."/>
            <person name="Jeffries T.W."/>
            <person name="Grigoriev I.V."/>
        </authorList>
    </citation>
    <scope>NUCLEOTIDE SEQUENCE [LARGE SCALE GENOMIC DNA]</scope>
    <source>
        <strain evidence="7">NRRL Y-17796</strain>
    </source>
</reference>
<dbReference type="UniPathway" id="UPA00659"/>
<evidence type="ECO:0000256" key="4">
    <source>
        <dbReference type="ARBA" id="ARBA00023098"/>
    </source>
</evidence>
<keyword evidence="4" id="KW-0443">Lipid metabolism</keyword>
<dbReference type="GO" id="GO:0006635">
    <property type="term" value="P:fatty acid beta-oxidation"/>
    <property type="evidence" value="ECO:0007669"/>
    <property type="project" value="UniProtKB-UniPathway"/>
</dbReference>
<dbReference type="InterPro" id="IPR001753">
    <property type="entry name" value="Enoyl-CoA_hydra/iso"/>
</dbReference>
<gene>
    <name evidence="6" type="ORF">CANCADRAFT_51470</name>
</gene>
<dbReference type="SUPFAM" id="SSF52096">
    <property type="entry name" value="ClpP/crotonase"/>
    <property type="match status" value="1"/>
</dbReference>
<comment type="similarity">
    <text evidence="2">Belongs to the enoyl-CoA hydratase/isomerase family.</text>
</comment>
<dbReference type="Gene3D" id="3.90.226.10">
    <property type="entry name" value="2-enoyl-CoA Hydratase, Chain A, domain 1"/>
    <property type="match status" value="1"/>
</dbReference>
<dbReference type="InterPro" id="IPR045002">
    <property type="entry name" value="Ech1-like"/>
</dbReference>
<dbReference type="GO" id="GO:0005739">
    <property type="term" value="C:mitochondrion"/>
    <property type="evidence" value="ECO:0007669"/>
    <property type="project" value="TreeGrafter"/>
</dbReference>
<dbReference type="Pfam" id="PF00378">
    <property type="entry name" value="ECH_1"/>
    <property type="match status" value="1"/>
</dbReference>
<organism evidence="6 7">
    <name type="scientific">Tortispora caseinolytica NRRL Y-17796</name>
    <dbReference type="NCBI Taxonomy" id="767744"/>
    <lineage>
        <taxon>Eukaryota</taxon>
        <taxon>Fungi</taxon>
        <taxon>Dikarya</taxon>
        <taxon>Ascomycota</taxon>
        <taxon>Saccharomycotina</taxon>
        <taxon>Trigonopsidomycetes</taxon>
        <taxon>Trigonopsidales</taxon>
        <taxon>Trigonopsidaceae</taxon>
        <taxon>Tortispora</taxon>
    </lineage>
</organism>
<evidence type="ECO:0000256" key="3">
    <source>
        <dbReference type="ARBA" id="ARBA00022832"/>
    </source>
</evidence>
<dbReference type="CDD" id="cd06558">
    <property type="entry name" value="crotonase-like"/>
    <property type="match status" value="1"/>
</dbReference>
<dbReference type="FunFam" id="1.10.12.10:FF:000004">
    <property type="entry name" value="Delta3,5-delta2,4-dienoyl-CoA isomerase"/>
    <property type="match status" value="1"/>
</dbReference>
<evidence type="ECO:0000313" key="6">
    <source>
        <dbReference type="EMBL" id="ODV90935.1"/>
    </source>
</evidence>
<proteinExistence type="inferred from homology"/>
<evidence type="ECO:0000256" key="5">
    <source>
        <dbReference type="ARBA" id="ARBA00023235"/>
    </source>
</evidence>
<evidence type="ECO:0008006" key="8">
    <source>
        <dbReference type="Google" id="ProtNLM"/>
    </source>
</evidence>
<keyword evidence="5" id="KW-0413">Isomerase</keyword>
<dbReference type="InterPro" id="IPR029045">
    <property type="entry name" value="ClpP/crotonase-like_dom_sf"/>
</dbReference>
<evidence type="ECO:0000313" key="7">
    <source>
        <dbReference type="Proteomes" id="UP000095023"/>
    </source>
</evidence>
<dbReference type="Gene3D" id="1.10.12.10">
    <property type="entry name" value="Lyase 2-enoyl-coa Hydratase, Chain A, domain 2"/>
    <property type="match status" value="1"/>
</dbReference>
<dbReference type="Proteomes" id="UP000095023">
    <property type="component" value="Unassembled WGS sequence"/>
</dbReference>
<protein>
    <recommendedName>
        <fullName evidence="8">Enoyl-CoA hydratase</fullName>
    </recommendedName>
</protein>
<comment type="pathway">
    <text evidence="1">Lipid metabolism; fatty acid beta-oxidation.</text>
</comment>
<dbReference type="PANTHER" id="PTHR43149">
    <property type="entry name" value="ENOYL-COA HYDRATASE"/>
    <property type="match status" value="1"/>
</dbReference>
<dbReference type="PANTHER" id="PTHR43149:SF1">
    <property type="entry name" value="DELTA(3,5)-DELTA(2,4)-DIENOYL-COA ISOMERASE, MITOCHONDRIAL"/>
    <property type="match status" value="1"/>
</dbReference>
<evidence type="ECO:0000256" key="2">
    <source>
        <dbReference type="ARBA" id="ARBA00005254"/>
    </source>
</evidence>
<name>A0A1E4TGP5_9ASCO</name>
<accession>A0A1E4TGP5</accession>
<dbReference type="EMBL" id="KV453842">
    <property type="protein sequence ID" value="ODV90935.1"/>
    <property type="molecule type" value="Genomic_DNA"/>
</dbReference>
<dbReference type="AlphaFoldDB" id="A0A1E4TGP5"/>
<keyword evidence="7" id="KW-1185">Reference proteome</keyword>
<dbReference type="OrthoDB" id="14970at2759"/>
<evidence type="ECO:0000256" key="1">
    <source>
        <dbReference type="ARBA" id="ARBA00005005"/>
    </source>
</evidence>
<sequence>MTSYGTFDFFNVSIPVEFVAVVETNRPKKLNAFNEATHTEFYKIITKLDKDPNVRVIVLTGTGDKAFSAGLDISDAGLLVGMQNGDSSRLAYAKYKHIKEFQDHIGVLQDINKPVIAVFHGISYGLAVDIGAAADIRICSQDTRFAIREVMIGLAADIGSLQRVGRIVGNHSWLRDLAYTAREFSAEEAKANGFVSEVHTDKQAALAAGLKLASNIAANSPIAVQGTKRMMVHALDHTIKDGLEYIASWNAFALGEDPVVAIQAVKAKKKARFSNL</sequence>
<dbReference type="InterPro" id="IPR014748">
    <property type="entry name" value="Enoyl-CoA_hydra_C"/>
</dbReference>